<organism evidence="5 6">
    <name type="scientific">Dillenia turbinata</name>
    <dbReference type="NCBI Taxonomy" id="194707"/>
    <lineage>
        <taxon>Eukaryota</taxon>
        <taxon>Viridiplantae</taxon>
        <taxon>Streptophyta</taxon>
        <taxon>Embryophyta</taxon>
        <taxon>Tracheophyta</taxon>
        <taxon>Spermatophyta</taxon>
        <taxon>Magnoliopsida</taxon>
        <taxon>eudicotyledons</taxon>
        <taxon>Gunneridae</taxon>
        <taxon>Pentapetalae</taxon>
        <taxon>Dilleniales</taxon>
        <taxon>Dilleniaceae</taxon>
        <taxon>Dillenia</taxon>
    </lineage>
</organism>
<dbReference type="InterPro" id="IPR013783">
    <property type="entry name" value="Ig-like_fold"/>
</dbReference>
<dbReference type="InterPro" id="IPR011043">
    <property type="entry name" value="Gal_Oxase/kelch_b-propeller"/>
</dbReference>
<dbReference type="Pfam" id="PF09118">
    <property type="entry name" value="GO-like_E_set"/>
    <property type="match status" value="1"/>
</dbReference>
<protein>
    <submittedName>
        <fullName evidence="5">Galactose oxidase-like, Early set domain</fullName>
    </submittedName>
</protein>
<sequence>MEARNIIVLILAFTSCFSFAISSQEYRGRWKLLKKDIGVSAMHIALLPNERVVTFDRTDAGHSNITLPKEKCKGSHTVADCYAHSVEFDVYNMSVRPLTVITDTWCSSGALLPSGTLIQSGGFKGGYKVVRYFRPCEDCDWDEDPDGLVSPRWYASNQILPEGNVIVVGGRDQFSFEFIPRSMSSERTQYRLPFLHETMELQRMENNLYPFLHLSPDGNLFIFANNRSILLDYKENKVVRTYPDMPGGVARNYPSTGSSVLLPLRLSLINSSAPNAEAFICGGTHPYSSKKANAGIFIEATKSCGRMMITSTNPKWEMEEMPLSRVMGDMILLPTGDVLIINGAKKGSAGWNAAMEPVLNPVLYRPNADDSDTRKFGRFEVMKGNVIPRLYHSSAHLLSDGRVLVGGSNPHAVYNFSAMYPTELSVEAFYPPYLDSSKSRPSNVWVSPGTEVGYMQKFKVNFQFENMIYLGENDNEKVKVTMVAPSFTTHSFSMNQRVLVLANDGVRQLSAASYHVECHAPANAALAPPGYYQLFVIYDGVPSIGKWVQHGGPCLPPSENTRVEEKATEVTLSTRMPPAN</sequence>
<keyword evidence="1 2" id="KW-0732">Signal</keyword>
<evidence type="ECO:0000259" key="4">
    <source>
        <dbReference type="Pfam" id="PF09118"/>
    </source>
</evidence>
<feature type="chain" id="PRO_5042878392" evidence="2">
    <location>
        <begin position="23"/>
        <end position="580"/>
    </location>
</feature>
<dbReference type="Pfam" id="PF07250">
    <property type="entry name" value="Glyoxal_oxid_N"/>
    <property type="match status" value="1"/>
</dbReference>
<dbReference type="AlphaFoldDB" id="A0AAN8ZS19"/>
<name>A0AAN8ZS19_9MAGN</name>
<dbReference type="PROSITE" id="PS51257">
    <property type="entry name" value="PROKAR_LIPOPROTEIN"/>
    <property type="match status" value="1"/>
</dbReference>
<keyword evidence="6" id="KW-1185">Reference proteome</keyword>
<feature type="signal peptide" evidence="2">
    <location>
        <begin position="1"/>
        <end position="22"/>
    </location>
</feature>
<dbReference type="InterPro" id="IPR037293">
    <property type="entry name" value="Gal_Oxidase_central_sf"/>
</dbReference>
<dbReference type="Gene3D" id="2.130.10.80">
    <property type="entry name" value="Galactose oxidase/kelch, beta-propeller"/>
    <property type="match status" value="1"/>
</dbReference>
<proteinExistence type="predicted"/>
<dbReference type="InterPro" id="IPR015202">
    <property type="entry name" value="GO-like_E_set"/>
</dbReference>
<gene>
    <name evidence="5" type="ORF">RJ641_001474</name>
</gene>
<evidence type="ECO:0000313" key="5">
    <source>
        <dbReference type="EMBL" id="KAK6948001.1"/>
    </source>
</evidence>
<accession>A0AAN8ZS19</accession>
<dbReference type="PANTHER" id="PTHR32208">
    <property type="entry name" value="SECRETED PROTEIN-RELATED"/>
    <property type="match status" value="1"/>
</dbReference>
<dbReference type="CDD" id="cd02851">
    <property type="entry name" value="E_set_GO_C"/>
    <property type="match status" value="1"/>
</dbReference>
<dbReference type="Gene3D" id="2.60.40.10">
    <property type="entry name" value="Immunoglobulins"/>
    <property type="match status" value="1"/>
</dbReference>
<dbReference type="EMBL" id="JBAMMX010000001">
    <property type="protein sequence ID" value="KAK6948001.1"/>
    <property type="molecule type" value="Genomic_DNA"/>
</dbReference>
<dbReference type="SUPFAM" id="SSF81296">
    <property type="entry name" value="E set domains"/>
    <property type="match status" value="1"/>
</dbReference>
<dbReference type="InterPro" id="IPR009880">
    <property type="entry name" value="Glyoxal_oxidase_N"/>
</dbReference>
<dbReference type="InterPro" id="IPR014756">
    <property type="entry name" value="Ig_E-set"/>
</dbReference>
<evidence type="ECO:0000256" key="1">
    <source>
        <dbReference type="ARBA" id="ARBA00022729"/>
    </source>
</evidence>
<feature type="domain" description="Galactose oxidase-like Early set" evidence="4">
    <location>
        <begin position="440"/>
        <end position="549"/>
    </location>
</feature>
<dbReference type="Proteomes" id="UP001370490">
    <property type="component" value="Unassembled WGS sequence"/>
</dbReference>
<evidence type="ECO:0000313" key="6">
    <source>
        <dbReference type="Proteomes" id="UP001370490"/>
    </source>
</evidence>
<evidence type="ECO:0000256" key="2">
    <source>
        <dbReference type="SAM" id="SignalP"/>
    </source>
</evidence>
<reference evidence="5 6" key="1">
    <citation type="submission" date="2023-12" db="EMBL/GenBank/DDBJ databases">
        <title>A high-quality genome assembly for Dillenia turbinata (Dilleniales).</title>
        <authorList>
            <person name="Chanderbali A."/>
        </authorList>
    </citation>
    <scope>NUCLEOTIDE SEQUENCE [LARGE SCALE GENOMIC DNA]</scope>
    <source>
        <strain evidence="5">LSX21</strain>
        <tissue evidence="5">Leaf</tissue>
    </source>
</reference>
<feature type="domain" description="Glyoxal oxidase N-terminal" evidence="3">
    <location>
        <begin position="42"/>
        <end position="433"/>
    </location>
</feature>
<dbReference type="PANTHER" id="PTHR32208:SF58">
    <property type="entry name" value="GALACTOSE OXIDASE-LIKE EARLY SET DOMAIN-CONTAINING PROTEIN"/>
    <property type="match status" value="1"/>
</dbReference>
<evidence type="ECO:0000259" key="3">
    <source>
        <dbReference type="Pfam" id="PF07250"/>
    </source>
</evidence>
<dbReference type="SUPFAM" id="SSF50965">
    <property type="entry name" value="Galactose oxidase, central domain"/>
    <property type="match status" value="1"/>
</dbReference>
<comment type="caution">
    <text evidence="5">The sequence shown here is derived from an EMBL/GenBank/DDBJ whole genome shotgun (WGS) entry which is preliminary data.</text>
</comment>